<accession>A0A0A9HGL2</accession>
<protein>
    <submittedName>
        <fullName evidence="1">Uncharacterized protein</fullName>
    </submittedName>
</protein>
<sequence>MRPFIRENMQSNYEPKSFYIS</sequence>
<name>A0A0A9HGL2_ARUDO</name>
<reference evidence="1" key="2">
    <citation type="journal article" date="2015" name="Data Brief">
        <title>Shoot transcriptome of the giant reed, Arundo donax.</title>
        <authorList>
            <person name="Barrero R.A."/>
            <person name="Guerrero F.D."/>
            <person name="Moolhuijzen P."/>
            <person name="Goolsby J.A."/>
            <person name="Tidwell J."/>
            <person name="Bellgard S.E."/>
            <person name="Bellgard M.I."/>
        </authorList>
    </citation>
    <scope>NUCLEOTIDE SEQUENCE</scope>
    <source>
        <tissue evidence="1">Shoot tissue taken approximately 20 cm above the soil surface</tissue>
    </source>
</reference>
<proteinExistence type="predicted"/>
<evidence type="ECO:0000313" key="1">
    <source>
        <dbReference type="EMBL" id="JAE36305.1"/>
    </source>
</evidence>
<dbReference type="EMBL" id="GBRH01161591">
    <property type="protein sequence ID" value="JAE36305.1"/>
    <property type="molecule type" value="Transcribed_RNA"/>
</dbReference>
<dbReference type="AlphaFoldDB" id="A0A0A9HGL2"/>
<reference evidence="1" key="1">
    <citation type="submission" date="2014-09" db="EMBL/GenBank/DDBJ databases">
        <authorList>
            <person name="Magalhaes I.L.F."/>
            <person name="Oliveira U."/>
            <person name="Santos F.R."/>
            <person name="Vidigal T.H.D.A."/>
            <person name="Brescovit A.D."/>
            <person name="Santos A.J."/>
        </authorList>
    </citation>
    <scope>NUCLEOTIDE SEQUENCE</scope>
    <source>
        <tissue evidence="1">Shoot tissue taken approximately 20 cm above the soil surface</tissue>
    </source>
</reference>
<organism evidence="1">
    <name type="scientific">Arundo donax</name>
    <name type="common">Giant reed</name>
    <name type="synonym">Donax arundinaceus</name>
    <dbReference type="NCBI Taxonomy" id="35708"/>
    <lineage>
        <taxon>Eukaryota</taxon>
        <taxon>Viridiplantae</taxon>
        <taxon>Streptophyta</taxon>
        <taxon>Embryophyta</taxon>
        <taxon>Tracheophyta</taxon>
        <taxon>Spermatophyta</taxon>
        <taxon>Magnoliopsida</taxon>
        <taxon>Liliopsida</taxon>
        <taxon>Poales</taxon>
        <taxon>Poaceae</taxon>
        <taxon>PACMAD clade</taxon>
        <taxon>Arundinoideae</taxon>
        <taxon>Arundineae</taxon>
        <taxon>Arundo</taxon>
    </lineage>
</organism>